<dbReference type="InterPro" id="IPR021330">
    <property type="entry name" value="DUF2939"/>
</dbReference>
<dbReference type="RefSeq" id="WP_013079565.1">
    <property type="nucleotide sequence ID" value="NZ_CP027850.1"/>
</dbReference>
<protein>
    <submittedName>
        <fullName evidence="2">DUF2939 domain-containing protein</fullName>
    </submittedName>
</protein>
<sequence length="290" mass="30828">MRHGGKFVAATIALAVLIAIGAYFASPYVALVGLVNALRAGDKDGLEERVDFPAVREHLKAEITASFVAKFQSDPELQSNPFAGLGLALVPMMADKAVDALVTPEGLTRLLAPEKEADRGPVFGLPKDAGYMTLDRFRVSAPAGHDKASKINLILRRKGLFHWTVTRIELPKDVLSTEEGATPSAAPASEPPQPAEPQVAQSPEPEPEVPVAASVATSSNAVEGAPPPVAALIRRWYAQNDRCRGGSGDDPSTALACDDRETIAGKIDELGWCYGENPARQTAWARCNGR</sequence>
<feature type="compositionally biased region" description="Low complexity" evidence="1">
    <location>
        <begin position="196"/>
        <end position="223"/>
    </location>
</feature>
<evidence type="ECO:0000313" key="2">
    <source>
        <dbReference type="EMBL" id="AVQ02610.1"/>
    </source>
</evidence>
<feature type="compositionally biased region" description="Low complexity" evidence="1">
    <location>
        <begin position="177"/>
        <end position="188"/>
    </location>
</feature>
<reference evidence="2 3" key="1">
    <citation type="journal article" date="2015" name="Biotechnol. Bioeng.">
        <title>Genome sequence and phenotypic characterization of Caulobacter segnis.</title>
        <authorList>
            <person name="Patel S."/>
            <person name="Fletcher B."/>
            <person name="Scott D.C."/>
            <person name="Ely B."/>
        </authorList>
    </citation>
    <scope>NUCLEOTIDE SEQUENCE [LARGE SCALE GENOMIC DNA]</scope>
    <source>
        <strain evidence="2 3">TK0059</strain>
    </source>
</reference>
<dbReference type="Pfam" id="PF11159">
    <property type="entry name" value="DUF2939"/>
    <property type="match status" value="1"/>
</dbReference>
<accession>A0ABM6THG2</accession>
<evidence type="ECO:0000256" key="1">
    <source>
        <dbReference type="SAM" id="MobiDB-lite"/>
    </source>
</evidence>
<proteinExistence type="predicted"/>
<evidence type="ECO:0000313" key="3">
    <source>
        <dbReference type="Proteomes" id="UP000240527"/>
    </source>
</evidence>
<keyword evidence="3" id="KW-1185">Reference proteome</keyword>
<dbReference type="EMBL" id="CP027850">
    <property type="protein sequence ID" value="AVQ02610.1"/>
    <property type="molecule type" value="Genomic_DNA"/>
</dbReference>
<dbReference type="Proteomes" id="UP000240527">
    <property type="component" value="Chromosome"/>
</dbReference>
<name>A0ABM6THG2_9CAUL</name>
<gene>
    <name evidence="2" type="ORF">B7G68_12585</name>
</gene>
<organism evidence="2 3">
    <name type="scientific">Caulobacter segnis</name>
    <dbReference type="NCBI Taxonomy" id="88688"/>
    <lineage>
        <taxon>Bacteria</taxon>
        <taxon>Pseudomonadati</taxon>
        <taxon>Pseudomonadota</taxon>
        <taxon>Alphaproteobacteria</taxon>
        <taxon>Caulobacterales</taxon>
        <taxon>Caulobacteraceae</taxon>
        <taxon>Caulobacter</taxon>
    </lineage>
</organism>
<feature type="region of interest" description="Disordered" evidence="1">
    <location>
        <begin position="174"/>
        <end position="224"/>
    </location>
</feature>